<evidence type="ECO:0000313" key="2">
    <source>
        <dbReference type="Proteomes" id="UP001500620"/>
    </source>
</evidence>
<comment type="caution">
    <text evidence="1">The sequence shown here is derived from an EMBL/GenBank/DDBJ whole genome shotgun (WGS) entry which is preliminary data.</text>
</comment>
<reference evidence="2" key="1">
    <citation type="journal article" date="2019" name="Int. J. Syst. Evol. Microbiol.">
        <title>The Global Catalogue of Microorganisms (GCM) 10K type strain sequencing project: providing services to taxonomists for standard genome sequencing and annotation.</title>
        <authorList>
            <consortium name="The Broad Institute Genomics Platform"/>
            <consortium name="The Broad Institute Genome Sequencing Center for Infectious Disease"/>
            <person name="Wu L."/>
            <person name="Ma J."/>
        </authorList>
    </citation>
    <scope>NUCLEOTIDE SEQUENCE [LARGE SCALE GENOMIC DNA]</scope>
    <source>
        <strain evidence="2">JCM 17441</strain>
    </source>
</reference>
<organism evidence="1 2">
    <name type="scientific">Dactylosporangium darangshiense</name>
    <dbReference type="NCBI Taxonomy" id="579108"/>
    <lineage>
        <taxon>Bacteria</taxon>
        <taxon>Bacillati</taxon>
        <taxon>Actinomycetota</taxon>
        <taxon>Actinomycetes</taxon>
        <taxon>Micromonosporales</taxon>
        <taxon>Micromonosporaceae</taxon>
        <taxon>Dactylosporangium</taxon>
    </lineage>
</organism>
<sequence length="271" mass="29051">MALSSGPALVIPGGPLPPWLQMLWASKDEAAIGKSEGLRRLVDGLVDLEPSGEVPLISQLLDMSDRRAALPHLDRHVRARHDLNAAAMDLVCQRLRAGTAGPVSWVLGAMHRDGRVRQQAVNAILSGALLIPGPPGHAAASSQDASTPAIRNWVGSWDFADPESRTGPLAALVPVLMLRTADWVAQVRKAARAGLPARLAVDPRYLPIALKSIALVEARTHGRFITVCAFEAFASAPQPVRDVLTVSPNPAIRRAAIAASRNSFDEQMRRR</sequence>
<gene>
    <name evidence="1" type="ORF">GCM10022255_116570</name>
</gene>
<dbReference type="EMBL" id="BAABAT010000134">
    <property type="protein sequence ID" value="GAA4264291.1"/>
    <property type="molecule type" value="Genomic_DNA"/>
</dbReference>
<evidence type="ECO:0008006" key="3">
    <source>
        <dbReference type="Google" id="ProtNLM"/>
    </source>
</evidence>
<keyword evidence="2" id="KW-1185">Reference proteome</keyword>
<dbReference type="Proteomes" id="UP001500620">
    <property type="component" value="Unassembled WGS sequence"/>
</dbReference>
<evidence type="ECO:0000313" key="1">
    <source>
        <dbReference type="EMBL" id="GAA4264291.1"/>
    </source>
</evidence>
<accession>A0ABP8DWH3</accession>
<proteinExistence type="predicted"/>
<name>A0ABP8DWH3_9ACTN</name>
<protein>
    <recommendedName>
        <fullName evidence="3">HEAT repeat domain-containing protein</fullName>
    </recommendedName>
</protein>